<dbReference type="GO" id="GO:0031902">
    <property type="term" value="C:late endosome membrane"/>
    <property type="evidence" value="ECO:0007669"/>
    <property type="project" value="UniProtKB-UniRule"/>
</dbReference>
<feature type="domain" description="GLUE N-terminal" evidence="10">
    <location>
        <begin position="4"/>
        <end position="141"/>
    </location>
</feature>
<evidence type="ECO:0000256" key="3">
    <source>
        <dbReference type="ARBA" id="ARBA00022448"/>
    </source>
</evidence>
<evidence type="ECO:0000313" key="12">
    <source>
        <dbReference type="Proteomes" id="UP001163046"/>
    </source>
</evidence>
<comment type="caution">
    <text evidence="11">The sequence shown here is derived from an EMBL/GenBank/DDBJ whole genome shotgun (WGS) entry which is preliminary data.</text>
</comment>
<dbReference type="FunFam" id="1.10.10.10:FF:000165">
    <property type="entry name" value="Vacuolar protein sorting protein (Vps36)"/>
    <property type="match status" value="1"/>
</dbReference>
<comment type="similarity">
    <text evidence="1 9">Belongs to the VPS36 family.</text>
</comment>
<keyword evidence="4 9" id="KW-0963">Cytoplasm</keyword>
<keyword evidence="7" id="KW-0175">Coiled coil</keyword>
<dbReference type="Gene3D" id="6.10.140.260">
    <property type="match status" value="1"/>
</dbReference>
<comment type="subunit">
    <text evidence="9">Component of the endosomal sorting complex required for transport II (ESCRT-II).</text>
</comment>
<evidence type="ECO:0000256" key="9">
    <source>
        <dbReference type="RuleBase" id="RU367095"/>
    </source>
</evidence>
<dbReference type="SUPFAM" id="SSF50729">
    <property type="entry name" value="PH domain-like"/>
    <property type="match status" value="1"/>
</dbReference>
<name>A0A9X0CNV9_9CNID</name>
<keyword evidence="3 9" id="KW-0813">Transport</keyword>
<accession>A0A9X0CNV9</accession>
<dbReference type="InterPro" id="IPR040608">
    <property type="entry name" value="Snf8/Vps36"/>
</dbReference>
<evidence type="ECO:0000256" key="4">
    <source>
        <dbReference type="ARBA" id="ARBA00022490"/>
    </source>
</evidence>
<evidence type="ECO:0000256" key="7">
    <source>
        <dbReference type="ARBA" id="ARBA00023054"/>
    </source>
</evidence>
<dbReference type="GO" id="GO:0032266">
    <property type="term" value="F:phosphatidylinositol-3-phosphate binding"/>
    <property type="evidence" value="ECO:0007669"/>
    <property type="project" value="UniProtKB-UniRule"/>
</dbReference>
<evidence type="ECO:0000256" key="8">
    <source>
        <dbReference type="ARBA" id="ARBA00030114"/>
    </source>
</evidence>
<keyword evidence="6 9" id="KW-0653">Protein transport</keyword>
<comment type="subcellular location">
    <subcellularLocation>
        <location evidence="9">Cytoplasm</location>
    </subcellularLocation>
    <subcellularLocation>
        <location evidence="9">Endosome</location>
    </subcellularLocation>
</comment>
<keyword evidence="5 9" id="KW-0967">Endosome</keyword>
<sequence length="391" mass="43323">MDRFSWTSSSNACVLPGESGVHQQSGIRIYDGDKKTTFENGNLKLTTHRIVWDDLDQQDRAISVLLSLVSKVEEQSSGFMSSAKVIVSLHPPPANKEPGPCVSSPYACVKFSFKQGGHSEFFARLVEQINKKSWMQQTTQSTSTGAARKQLGQPRGVGGIVGIERKLEQKSKETDNYIQTAFKDLDALMEKAKEMVAIADKVASKLEEKKGSITEDETVMFKSYLLSMGIANPVTRETHGSGASYHKELAKELGTFLHKIIMDEGGMMTLTDVYCRFNRARGMELVSPDDLVNAAKLFSSVNMPLRLRAFDSGVLVIQALSHSDEEVIRTTKQILDEKCSVTAEELAHLAKVSVMLAKERLLVTEQAGKACRDDSVEGLRFYPNLFLERTD</sequence>
<dbReference type="InterPro" id="IPR037855">
    <property type="entry name" value="Vps36"/>
</dbReference>
<dbReference type="GO" id="GO:0043328">
    <property type="term" value="P:protein transport to vacuole involved in ubiquitin-dependent protein catabolic process via the multivesicular body sorting pathway"/>
    <property type="evidence" value="ECO:0007669"/>
    <property type="project" value="UniProtKB-UniRule"/>
</dbReference>
<dbReference type="SUPFAM" id="SSF46785">
    <property type="entry name" value="Winged helix' DNA-binding domain"/>
    <property type="match status" value="2"/>
</dbReference>
<protein>
    <recommendedName>
        <fullName evidence="2 9">Vacuolar protein-sorting-associated protein 36</fullName>
    </recommendedName>
    <alternativeName>
        <fullName evidence="8 9">ESCRT-II complex subunit VPS36</fullName>
    </alternativeName>
</protein>
<proteinExistence type="inferred from homology"/>
<gene>
    <name evidence="11" type="primary">VPS36</name>
    <name evidence="11" type="ORF">OS493_033591</name>
</gene>
<dbReference type="Proteomes" id="UP001163046">
    <property type="component" value="Unassembled WGS sequence"/>
</dbReference>
<dbReference type="FunFam" id="1.10.10.10:FF:000170">
    <property type="entry name" value="Vacuolar protein-sorting-associated protein 36"/>
    <property type="match status" value="1"/>
</dbReference>
<organism evidence="11 12">
    <name type="scientific">Desmophyllum pertusum</name>
    <dbReference type="NCBI Taxonomy" id="174260"/>
    <lineage>
        <taxon>Eukaryota</taxon>
        <taxon>Metazoa</taxon>
        <taxon>Cnidaria</taxon>
        <taxon>Anthozoa</taxon>
        <taxon>Hexacorallia</taxon>
        <taxon>Scleractinia</taxon>
        <taxon>Caryophylliina</taxon>
        <taxon>Caryophylliidae</taxon>
        <taxon>Desmophyllum</taxon>
    </lineage>
</organism>
<evidence type="ECO:0000256" key="6">
    <source>
        <dbReference type="ARBA" id="ARBA00022927"/>
    </source>
</evidence>
<evidence type="ECO:0000256" key="5">
    <source>
        <dbReference type="ARBA" id="ARBA00022753"/>
    </source>
</evidence>
<dbReference type="AlphaFoldDB" id="A0A9X0CNV9"/>
<dbReference type="GO" id="GO:0000814">
    <property type="term" value="C:ESCRT II complex"/>
    <property type="evidence" value="ECO:0007669"/>
    <property type="project" value="UniProtKB-UniRule"/>
</dbReference>
<dbReference type="PROSITE" id="PS51495">
    <property type="entry name" value="GLUE"/>
    <property type="match status" value="1"/>
</dbReference>
<evidence type="ECO:0000256" key="2">
    <source>
        <dbReference type="ARBA" id="ARBA00017953"/>
    </source>
</evidence>
<dbReference type="InterPro" id="IPR036388">
    <property type="entry name" value="WH-like_DNA-bd_sf"/>
</dbReference>
<dbReference type="OrthoDB" id="271448at2759"/>
<keyword evidence="12" id="KW-1185">Reference proteome</keyword>
<comment type="function">
    <text evidence="9">Component of the ESCRT-II complex (endosomal sorting complex required for transport II), which is required for multivesicular body (MVB) formation and sorting of endosomal cargo proteins into MVBs.</text>
</comment>
<dbReference type="InterPro" id="IPR011993">
    <property type="entry name" value="PH-like_dom_sf"/>
</dbReference>
<dbReference type="Gene3D" id="2.30.29.30">
    <property type="entry name" value="Pleckstrin-homology domain (PH domain)/Phosphotyrosine-binding domain (PTB)"/>
    <property type="match status" value="1"/>
</dbReference>
<dbReference type="EMBL" id="MU826870">
    <property type="protein sequence ID" value="KAJ7370245.1"/>
    <property type="molecule type" value="Genomic_DNA"/>
</dbReference>
<dbReference type="Gene3D" id="1.10.10.10">
    <property type="entry name" value="Winged helix-like DNA-binding domain superfamily/Winged helix DNA-binding domain"/>
    <property type="match status" value="2"/>
</dbReference>
<dbReference type="Pfam" id="PF04157">
    <property type="entry name" value="EAP30"/>
    <property type="match status" value="1"/>
</dbReference>
<dbReference type="PANTHER" id="PTHR13128">
    <property type="entry name" value="VACUOLAR PROTEIN-SORTING-ASSOCIATED PROTEIN 36"/>
    <property type="match status" value="1"/>
</dbReference>
<evidence type="ECO:0000313" key="11">
    <source>
        <dbReference type="EMBL" id="KAJ7370245.1"/>
    </source>
</evidence>
<reference evidence="11" key="1">
    <citation type="submission" date="2023-01" db="EMBL/GenBank/DDBJ databases">
        <title>Genome assembly of the deep-sea coral Lophelia pertusa.</title>
        <authorList>
            <person name="Herrera S."/>
            <person name="Cordes E."/>
        </authorList>
    </citation>
    <scope>NUCLEOTIDE SEQUENCE</scope>
    <source>
        <strain evidence="11">USNM1676648</strain>
        <tissue evidence="11">Polyp</tissue>
    </source>
</reference>
<evidence type="ECO:0000256" key="1">
    <source>
        <dbReference type="ARBA" id="ARBA00009697"/>
    </source>
</evidence>
<evidence type="ECO:0000259" key="10">
    <source>
        <dbReference type="PROSITE" id="PS51495"/>
    </source>
</evidence>
<dbReference type="InterPro" id="IPR021648">
    <property type="entry name" value="GLUE_dom"/>
</dbReference>
<dbReference type="GO" id="GO:0043130">
    <property type="term" value="F:ubiquitin binding"/>
    <property type="evidence" value="ECO:0007669"/>
    <property type="project" value="UniProtKB-UniRule"/>
</dbReference>
<dbReference type="PANTHER" id="PTHR13128:SF12">
    <property type="entry name" value="VACUOLAR PROTEIN-SORTING-ASSOCIATED PROTEIN 36"/>
    <property type="match status" value="1"/>
</dbReference>
<dbReference type="InterPro" id="IPR036390">
    <property type="entry name" value="WH_DNA-bd_sf"/>
</dbReference>
<dbReference type="Pfam" id="PF11605">
    <property type="entry name" value="Vps36_ESCRT-II"/>
    <property type="match status" value="1"/>
</dbReference>